<evidence type="ECO:0000256" key="5">
    <source>
        <dbReference type="SAM" id="MobiDB-lite"/>
    </source>
</evidence>
<dbReference type="SMART" id="SM00082">
    <property type="entry name" value="LRRCT"/>
    <property type="match status" value="1"/>
</dbReference>
<evidence type="ECO:0000259" key="7">
    <source>
        <dbReference type="PROSITE" id="PS50835"/>
    </source>
</evidence>
<feature type="compositionally biased region" description="Polar residues" evidence="5">
    <location>
        <begin position="505"/>
        <end position="516"/>
    </location>
</feature>
<gene>
    <name evidence="8" type="ORF">SNE40_013792</name>
</gene>
<dbReference type="InterPro" id="IPR000483">
    <property type="entry name" value="Cys-rich_flank_reg_C"/>
</dbReference>
<dbReference type="Gene3D" id="3.80.10.10">
    <property type="entry name" value="Ribonuclease Inhibitor"/>
    <property type="match status" value="2"/>
</dbReference>
<dbReference type="PROSITE" id="PS51450">
    <property type="entry name" value="LRR"/>
    <property type="match status" value="3"/>
</dbReference>
<evidence type="ECO:0000256" key="6">
    <source>
        <dbReference type="SAM" id="Phobius"/>
    </source>
</evidence>
<evidence type="ECO:0000256" key="2">
    <source>
        <dbReference type="ARBA" id="ARBA00022729"/>
    </source>
</evidence>
<feature type="transmembrane region" description="Helical" evidence="6">
    <location>
        <begin position="417"/>
        <end position="447"/>
    </location>
</feature>
<feature type="region of interest" description="Disordered" evidence="5">
    <location>
        <begin position="478"/>
        <end position="532"/>
    </location>
</feature>
<dbReference type="InterPro" id="IPR013783">
    <property type="entry name" value="Ig-like_fold"/>
</dbReference>
<dbReference type="InterPro" id="IPR007110">
    <property type="entry name" value="Ig-like_dom"/>
</dbReference>
<dbReference type="EMBL" id="JAZGQO010000010">
    <property type="protein sequence ID" value="KAK6175303.1"/>
    <property type="molecule type" value="Genomic_DNA"/>
</dbReference>
<dbReference type="PANTHER" id="PTHR24366">
    <property type="entry name" value="IG(IMMUNOGLOBULIN) AND LRR(LEUCINE RICH REPEAT) DOMAINS"/>
    <property type="match status" value="1"/>
</dbReference>
<evidence type="ECO:0000256" key="4">
    <source>
        <dbReference type="ARBA" id="ARBA00023157"/>
    </source>
</evidence>
<dbReference type="Gene3D" id="2.60.40.10">
    <property type="entry name" value="Immunoglobulins"/>
    <property type="match status" value="1"/>
</dbReference>
<dbReference type="Proteomes" id="UP001347796">
    <property type="component" value="Unassembled WGS sequence"/>
</dbReference>
<dbReference type="InterPro" id="IPR003591">
    <property type="entry name" value="Leu-rich_rpt_typical-subtyp"/>
</dbReference>
<dbReference type="Pfam" id="PF13855">
    <property type="entry name" value="LRR_8"/>
    <property type="match status" value="2"/>
</dbReference>
<dbReference type="SMART" id="SM00369">
    <property type="entry name" value="LRR_TYP"/>
    <property type="match status" value="6"/>
</dbReference>
<organism evidence="8 9">
    <name type="scientific">Patella caerulea</name>
    <name type="common">Rayed Mediterranean limpet</name>
    <dbReference type="NCBI Taxonomy" id="87958"/>
    <lineage>
        <taxon>Eukaryota</taxon>
        <taxon>Metazoa</taxon>
        <taxon>Spiralia</taxon>
        <taxon>Lophotrochozoa</taxon>
        <taxon>Mollusca</taxon>
        <taxon>Gastropoda</taxon>
        <taxon>Patellogastropoda</taxon>
        <taxon>Patelloidea</taxon>
        <taxon>Patellidae</taxon>
        <taxon>Patella</taxon>
    </lineage>
</organism>
<reference evidence="8 9" key="1">
    <citation type="submission" date="2024-01" db="EMBL/GenBank/DDBJ databases">
        <title>The genome of the rayed Mediterranean limpet Patella caerulea (Linnaeus, 1758).</title>
        <authorList>
            <person name="Anh-Thu Weber A."/>
            <person name="Halstead-Nussloch G."/>
        </authorList>
    </citation>
    <scope>NUCLEOTIDE SEQUENCE [LARGE SCALE GENOMIC DNA]</scope>
    <source>
        <strain evidence="8">AATW-2023a</strain>
        <tissue evidence="8">Whole specimen</tissue>
    </source>
</reference>
<feature type="compositionally biased region" description="Acidic residues" evidence="5">
    <location>
        <begin position="486"/>
        <end position="500"/>
    </location>
</feature>
<keyword evidence="6" id="KW-1133">Transmembrane helix</keyword>
<protein>
    <recommendedName>
        <fullName evidence="7">Ig-like domain-containing protein</fullName>
    </recommendedName>
</protein>
<keyword evidence="1" id="KW-0433">Leucine-rich repeat</keyword>
<accession>A0AAN8PHS2</accession>
<dbReference type="InterPro" id="IPR001611">
    <property type="entry name" value="Leu-rich_rpt"/>
</dbReference>
<keyword evidence="4" id="KW-1015">Disulfide bond</keyword>
<keyword evidence="9" id="KW-1185">Reference proteome</keyword>
<evidence type="ECO:0000256" key="1">
    <source>
        <dbReference type="ARBA" id="ARBA00022614"/>
    </source>
</evidence>
<comment type="caution">
    <text evidence="8">The sequence shown here is derived from an EMBL/GenBank/DDBJ whole genome shotgun (WGS) entry which is preliminary data.</text>
</comment>
<dbReference type="SUPFAM" id="SSF48726">
    <property type="entry name" value="Immunoglobulin"/>
    <property type="match status" value="1"/>
</dbReference>
<dbReference type="PROSITE" id="PS50835">
    <property type="entry name" value="IG_LIKE"/>
    <property type="match status" value="1"/>
</dbReference>
<sequence length="681" mass="76176">MEAIKMNIVIVAACTMLVSSWVYGLELKLIQHSCPSNCTCDIKEYSIKCVLNDQSSIKDLNGYFNTHPITSFAIHKSASVSALLKLPVERVQKLNISDNMIQVLPSNIFSRFKKIRVLDISYNYIDTIEESAFESISDHIIALNMGFNKLGTIPSYAFQSMNNLRFLDLNNNRLEFIPPDTFNQLINLETLDLSFNRLSFLSSTHFANLVNLTTLILHNNIFRTFHQDVLPRLSNIQSVDMSFNPYECSCAISSLIDAVKNTTSFIHLDDTTCNSPTNLKGRLLLDVDVEYLNCSHPSIAYLSPDTSIINQGDLYLSCQVVGYPNPSIVWMTPWGESFSHQTYHHLIGDDATDYNIRNSYIGEKQFFSSRVHVLENGTLHINKFRGYFAGNFTCLALTPIGNVSATVKVDIFSTFRIVYITSLIIGGMTAGAFAVVGIIIGIILTLVRRVCCRSRFMEEEKIEKVPEIVIITTGSNEDVSCNTEKDDLDEGDDDDDDDSSPDTPLASSFVSSTLTDSPKKYHSPLSESPPQGWLASNMIETLDEVRSKLRYGVERKMETVRSHAKAIKDSSEKKIENVRKNVKTMKDTSEKKIETIRTNVKSFKDSGTVYMQSIKDTSSHAANKVRAGVVLSVETVKYTVQSMKEMCGTGEMGGQTISMMSVETDIDSNQSKEIVRSVTFV</sequence>
<dbReference type="InterPro" id="IPR036179">
    <property type="entry name" value="Ig-like_dom_sf"/>
</dbReference>
<keyword evidence="2" id="KW-0732">Signal</keyword>
<dbReference type="SUPFAM" id="SSF52058">
    <property type="entry name" value="L domain-like"/>
    <property type="match status" value="1"/>
</dbReference>
<keyword evidence="6" id="KW-0812">Transmembrane</keyword>
<dbReference type="PANTHER" id="PTHR24366:SF96">
    <property type="entry name" value="LEUCINE RICH REPEAT CONTAINING 53"/>
    <property type="match status" value="1"/>
</dbReference>
<name>A0AAN8PHS2_PATCE</name>
<dbReference type="AlphaFoldDB" id="A0AAN8PHS2"/>
<keyword evidence="3" id="KW-0677">Repeat</keyword>
<dbReference type="Gene3D" id="1.20.120.20">
    <property type="entry name" value="Apolipoprotein"/>
    <property type="match status" value="1"/>
</dbReference>
<proteinExistence type="predicted"/>
<feature type="domain" description="Ig-like" evidence="7">
    <location>
        <begin position="297"/>
        <end position="410"/>
    </location>
</feature>
<dbReference type="InterPro" id="IPR032675">
    <property type="entry name" value="LRR_dom_sf"/>
</dbReference>
<evidence type="ECO:0000313" key="8">
    <source>
        <dbReference type="EMBL" id="KAK6175303.1"/>
    </source>
</evidence>
<keyword evidence="6" id="KW-0472">Membrane</keyword>
<evidence type="ECO:0000313" key="9">
    <source>
        <dbReference type="Proteomes" id="UP001347796"/>
    </source>
</evidence>
<evidence type="ECO:0000256" key="3">
    <source>
        <dbReference type="ARBA" id="ARBA00022737"/>
    </source>
</evidence>